<evidence type="ECO:0000256" key="1">
    <source>
        <dbReference type="SAM" id="MobiDB-lite"/>
    </source>
</evidence>
<name>A0A975SZE1_9ACTN</name>
<keyword evidence="2" id="KW-0812">Transmembrane</keyword>
<reference evidence="3" key="1">
    <citation type="submission" date="2021-06" db="EMBL/GenBank/DDBJ databases">
        <title>Complete genome sequence of Nocardioides sp. G188.</title>
        <authorList>
            <person name="Im W.-T."/>
        </authorList>
    </citation>
    <scope>NUCLEOTIDE SEQUENCE</scope>
    <source>
        <strain evidence="3">G188</strain>
    </source>
</reference>
<keyword evidence="2" id="KW-1133">Transmembrane helix</keyword>
<keyword evidence="2" id="KW-0472">Membrane</keyword>
<dbReference type="Proteomes" id="UP000683575">
    <property type="component" value="Chromosome"/>
</dbReference>
<dbReference type="Pfam" id="PF01663">
    <property type="entry name" value="Phosphodiest"/>
    <property type="match status" value="1"/>
</dbReference>
<dbReference type="Pfam" id="PF04020">
    <property type="entry name" value="Phage_holin_4_2"/>
    <property type="match status" value="1"/>
</dbReference>
<dbReference type="KEGG" id="nps:KRR39_02735"/>
<feature type="region of interest" description="Disordered" evidence="1">
    <location>
        <begin position="699"/>
        <end position="721"/>
    </location>
</feature>
<dbReference type="RefSeq" id="WP_216940559.1">
    <property type="nucleotide sequence ID" value="NZ_CP077062.1"/>
</dbReference>
<evidence type="ECO:0000313" key="3">
    <source>
        <dbReference type="EMBL" id="QWZ08788.1"/>
    </source>
</evidence>
<evidence type="ECO:0000313" key="4">
    <source>
        <dbReference type="Proteomes" id="UP000683575"/>
    </source>
</evidence>
<gene>
    <name evidence="3" type="ORF">KRR39_02735</name>
</gene>
<feature type="transmembrane region" description="Helical" evidence="2">
    <location>
        <begin position="32"/>
        <end position="53"/>
    </location>
</feature>
<feature type="transmembrane region" description="Helical" evidence="2">
    <location>
        <begin position="88"/>
        <end position="108"/>
    </location>
</feature>
<dbReference type="InterPro" id="IPR007165">
    <property type="entry name" value="Phage_holin_4_2"/>
</dbReference>
<feature type="transmembrane region" description="Helical" evidence="2">
    <location>
        <begin position="120"/>
        <end position="141"/>
    </location>
</feature>
<dbReference type="EMBL" id="CP077062">
    <property type="protein sequence ID" value="QWZ08788.1"/>
    <property type="molecule type" value="Genomic_DNA"/>
</dbReference>
<keyword evidence="4" id="KW-1185">Reference proteome</keyword>
<evidence type="ECO:0000256" key="2">
    <source>
        <dbReference type="SAM" id="Phobius"/>
    </source>
</evidence>
<dbReference type="AlphaFoldDB" id="A0A975SZE1"/>
<sequence>MKTGRFAKGSAQQQSSVALGRESLDAPWTVRALALLARIAVTSLAVVVCDWVLPGFQTDSPEGPITFAVLLGVVSLVMQPLMVGGAVLLGWAGVLLLAFVGQAAVVLVTAQLLPSVEVDGFVTALLVAVVVGLVGSVASWFSTAGTSQALVGRLVASARRRPAVVADPEVDGVVFVQLDGVPFPVLQMAITAGTVPTLTRWVRAGSHTLGEWTPKLPATTPASQMGILHGVIDGIPAFRWYDRAEDRVMVANKPRDAALIEESLTTGHGLLADGGASISNLFTGDAPVSALTMSRRAGADDTTRRAVAHFVLHPTGLTRAVSRSVSELARDRFQTRRAIHRDVRPRCERTWTTALLRCVTNGVLRDVNTVLVAQHMLGGTRSIYVDYVDYDEIAHHAGMLRPESLEALEAVDGVLHQLEMVARVAPRRYHFVVLSDHGQSQGATFSDRYDEELGALVARLASATVSSSESDIEGWGRTRALVDDLGAGSGMSARAMRNVSEAMDRDSRHQDAAPAGTPAVVPAPGLADRTFHVFGSGNLGLVYVRGEERQLTRQQLDERFPALVAGLAAHPGIAFAVVTDELEGPVALGSGGSRRLRDGLVRGTDPLLPFGERANDFVLRVATRPEAPDIYVNSLLEPGTEEVAAFEGLVGCHGGLGGWQERACLVVPAHLPWPDAPLVGADALHVALRDVLVHLGHRRQLSEADRGPGEPAPQAPVGTSG</sequence>
<dbReference type="InterPro" id="IPR002591">
    <property type="entry name" value="Phosphodiest/P_Trfase"/>
</dbReference>
<organism evidence="3 4">
    <name type="scientific">Nocardioides panacis</name>
    <dbReference type="NCBI Taxonomy" id="2849501"/>
    <lineage>
        <taxon>Bacteria</taxon>
        <taxon>Bacillati</taxon>
        <taxon>Actinomycetota</taxon>
        <taxon>Actinomycetes</taxon>
        <taxon>Propionibacteriales</taxon>
        <taxon>Nocardioidaceae</taxon>
        <taxon>Nocardioides</taxon>
    </lineage>
</organism>
<accession>A0A975SZE1</accession>
<feature type="transmembrane region" description="Helical" evidence="2">
    <location>
        <begin position="65"/>
        <end position="82"/>
    </location>
</feature>
<protein>
    <submittedName>
        <fullName evidence="3">Phage holin family protein</fullName>
    </submittedName>
</protein>
<proteinExistence type="predicted"/>